<dbReference type="InterPro" id="IPR044925">
    <property type="entry name" value="His-Me_finger_sf"/>
</dbReference>
<evidence type="ECO:0000259" key="5">
    <source>
        <dbReference type="Pfam" id="PF18962"/>
    </source>
</evidence>
<dbReference type="eggNOG" id="COG2356">
    <property type="taxonomic scope" value="Bacteria"/>
</dbReference>
<evidence type="ECO:0000256" key="1">
    <source>
        <dbReference type="ARBA" id="ARBA00006429"/>
    </source>
</evidence>
<dbReference type="Pfam" id="PF18962">
    <property type="entry name" value="Por_Secre_tail"/>
    <property type="match status" value="1"/>
</dbReference>
<dbReference type="EMBL" id="CU466930">
    <property type="protein sequence ID" value="CAO81537.1"/>
    <property type="molecule type" value="Genomic_DNA"/>
</dbReference>
<dbReference type="SUPFAM" id="SSF54060">
    <property type="entry name" value="His-Me finger endonucleases"/>
    <property type="match status" value="1"/>
</dbReference>
<sequence length="350" mass="39697">MFKNKIKSLLLLLLFSVAFYLNADYYDSVINLTGDDLFYGLRNLISNNTNTSYDASKVVLYQTLDNFNGYVTCVYTGQEYYVGFDYTGSTNPNTEHTYAQSWFNGTDTTKKKSDLHHLFITNSVVNSSRGNYPFDVVANHNTANVYYTYTPWQSYRGYNAQNRMVFEPADEFKGNIARALLYFYTRYSGESLIQQNVDMLPTLLIWHNFDPPDAAELTRNTGVFNYQNNRNPYIDHPEFVAKIWGGNDVEDAVLPVVPDLTINAVYPNPFTSELNISITTQKSALLTTSVYNIKGQLIYSESSVLIAGENKVFWKGQDNKGQNTPAGIYLIKVQSADKQAVTKVLKVFEG</sequence>
<dbReference type="Pfam" id="PF04231">
    <property type="entry name" value="Endonuclease_1"/>
    <property type="match status" value="1"/>
</dbReference>
<accession>B0VFU6</accession>
<keyword evidence="2" id="KW-0540">Nuclease</keyword>
<evidence type="ECO:0000256" key="3">
    <source>
        <dbReference type="ARBA" id="ARBA00022801"/>
    </source>
</evidence>
<proteinExistence type="inferred from homology"/>
<dbReference type="HOGENOM" id="CLU_019348_2_0_0"/>
<name>B0VFU6_CLOAI</name>
<dbReference type="NCBIfam" id="TIGR04183">
    <property type="entry name" value="Por_Secre_tail"/>
    <property type="match status" value="1"/>
</dbReference>
<dbReference type="GO" id="GO:0004518">
    <property type="term" value="F:nuclease activity"/>
    <property type="evidence" value="ECO:0007669"/>
    <property type="project" value="UniProtKB-KW"/>
</dbReference>
<organism evidence="6 7">
    <name type="scientific">Cloacimonas acidaminovorans (strain Evry)</name>
    <dbReference type="NCBI Taxonomy" id="459349"/>
    <lineage>
        <taxon>Bacteria</taxon>
        <taxon>Pseudomonadati</taxon>
        <taxon>Candidatus Cloacimonadota</taxon>
        <taxon>Candidatus Cloacimonadia</taxon>
        <taxon>Candidatus Cloacimonadales</taxon>
        <taxon>Candidatus Cloacimonadaceae</taxon>
        <taxon>Candidatus Cloacimonas</taxon>
    </lineage>
</organism>
<comment type="similarity">
    <text evidence="1">Belongs to the EndA/NucM nuclease family.</text>
</comment>
<dbReference type="PANTHER" id="PTHR33607:SF2">
    <property type="entry name" value="ENDONUCLEASE-1"/>
    <property type="match status" value="1"/>
</dbReference>
<keyword evidence="7" id="KW-1185">Reference proteome</keyword>
<gene>
    <name evidence="6" type="ordered locus">CLOAM1701</name>
</gene>
<reference evidence="6 7" key="1">
    <citation type="journal article" date="2008" name="J. Bacteriol.">
        <title>'Candidatus Cloacamonas acidaminovorans': genome sequence reconstruction provides a first glimpse of a new bacterial division.</title>
        <authorList>
            <person name="Pelletier E."/>
            <person name="Kreimeyer A."/>
            <person name="Bocs S."/>
            <person name="Rouy Z."/>
            <person name="Gyapay G."/>
            <person name="Chouari R."/>
            <person name="Riviere D."/>
            <person name="Ganesan A."/>
            <person name="Daegelen P."/>
            <person name="Sghir A."/>
            <person name="Cohen G.N."/>
            <person name="Medigue C."/>
            <person name="Weissenbach J."/>
            <person name="Le Paslier D."/>
        </authorList>
    </citation>
    <scope>NUCLEOTIDE SEQUENCE [LARGE SCALE GENOMIC DNA]</scope>
    <source>
        <strain evidence="7">Evry</strain>
    </source>
</reference>
<dbReference type="OrthoDB" id="5485925at2"/>
<feature type="chain" id="PRO_5002757794" description="Secretion system C-terminal sorting domain-containing protein" evidence="4">
    <location>
        <begin position="24"/>
        <end position="350"/>
    </location>
</feature>
<evidence type="ECO:0000313" key="6">
    <source>
        <dbReference type="EMBL" id="CAO81537.1"/>
    </source>
</evidence>
<keyword evidence="3" id="KW-0378">Hydrolase</keyword>
<dbReference type="AlphaFoldDB" id="B0VFU6"/>
<evidence type="ECO:0000256" key="2">
    <source>
        <dbReference type="ARBA" id="ARBA00022722"/>
    </source>
</evidence>
<evidence type="ECO:0000313" key="7">
    <source>
        <dbReference type="Proteomes" id="UP000002019"/>
    </source>
</evidence>
<dbReference type="RefSeq" id="WP_015425395.1">
    <property type="nucleotide sequence ID" value="NC_020449.1"/>
</dbReference>
<dbReference type="InterPro" id="IPR026444">
    <property type="entry name" value="Secre_tail"/>
</dbReference>
<dbReference type="STRING" id="459349.CLOAM1701"/>
<protein>
    <recommendedName>
        <fullName evidence="5">Secretion system C-terminal sorting domain-containing protein</fullName>
    </recommendedName>
</protein>
<dbReference type="Proteomes" id="UP000002019">
    <property type="component" value="Chromosome"/>
</dbReference>
<evidence type="ECO:0000256" key="4">
    <source>
        <dbReference type="SAM" id="SignalP"/>
    </source>
</evidence>
<dbReference type="PANTHER" id="PTHR33607">
    <property type="entry name" value="ENDONUCLEASE-1"/>
    <property type="match status" value="1"/>
</dbReference>
<feature type="signal peptide" evidence="4">
    <location>
        <begin position="1"/>
        <end position="23"/>
    </location>
</feature>
<feature type="domain" description="Secretion system C-terminal sorting" evidence="5">
    <location>
        <begin position="265"/>
        <end position="344"/>
    </location>
</feature>
<dbReference type="Gene3D" id="2.60.40.4070">
    <property type="match status" value="1"/>
</dbReference>
<dbReference type="KEGG" id="caci:CLOAM1701"/>
<keyword evidence="4" id="KW-0732">Signal</keyword>
<dbReference type="GO" id="GO:0016787">
    <property type="term" value="F:hydrolase activity"/>
    <property type="evidence" value="ECO:0007669"/>
    <property type="project" value="UniProtKB-KW"/>
</dbReference>
<dbReference type="InterPro" id="IPR007346">
    <property type="entry name" value="Endonuclease-I"/>
</dbReference>